<dbReference type="Pfam" id="PF20414">
    <property type="entry name" value="DUF6698"/>
    <property type="match status" value="1"/>
</dbReference>
<name>A0A8H6I7K4_9AGAR</name>
<dbReference type="AlphaFoldDB" id="A0A8H6I7K4"/>
<dbReference type="InterPro" id="IPR046521">
    <property type="entry name" value="DUF6698"/>
</dbReference>
<organism evidence="2 3">
    <name type="scientific">Ephemerocybe angulata</name>
    <dbReference type="NCBI Taxonomy" id="980116"/>
    <lineage>
        <taxon>Eukaryota</taxon>
        <taxon>Fungi</taxon>
        <taxon>Dikarya</taxon>
        <taxon>Basidiomycota</taxon>
        <taxon>Agaricomycotina</taxon>
        <taxon>Agaricomycetes</taxon>
        <taxon>Agaricomycetidae</taxon>
        <taxon>Agaricales</taxon>
        <taxon>Agaricineae</taxon>
        <taxon>Psathyrellaceae</taxon>
        <taxon>Ephemerocybe</taxon>
    </lineage>
</organism>
<reference evidence="2 3" key="1">
    <citation type="submission" date="2020-07" db="EMBL/GenBank/DDBJ databases">
        <title>Comparative genomics of pyrophilous fungi reveals a link between fire events and developmental genes.</title>
        <authorList>
            <consortium name="DOE Joint Genome Institute"/>
            <person name="Steindorff A.S."/>
            <person name="Carver A."/>
            <person name="Calhoun S."/>
            <person name="Stillman K."/>
            <person name="Liu H."/>
            <person name="Lipzen A."/>
            <person name="Pangilinan J."/>
            <person name="Labutti K."/>
            <person name="Bruns T.D."/>
            <person name="Grigoriev I.V."/>
        </authorList>
    </citation>
    <scope>NUCLEOTIDE SEQUENCE [LARGE SCALE GENOMIC DNA]</scope>
    <source>
        <strain evidence="2 3">CBS 144469</strain>
    </source>
</reference>
<evidence type="ECO:0000313" key="3">
    <source>
        <dbReference type="Proteomes" id="UP000521943"/>
    </source>
</evidence>
<dbReference type="EMBL" id="JACGCI010000012">
    <property type="protein sequence ID" value="KAF6760395.1"/>
    <property type="molecule type" value="Genomic_DNA"/>
</dbReference>
<accession>A0A8H6I7K4</accession>
<dbReference type="Proteomes" id="UP000521943">
    <property type="component" value="Unassembled WGS sequence"/>
</dbReference>
<proteinExistence type="predicted"/>
<comment type="caution">
    <text evidence="2">The sequence shown here is derived from an EMBL/GenBank/DDBJ whole genome shotgun (WGS) entry which is preliminary data.</text>
</comment>
<keyword evidence="3" id="KW-1185">Reference proteome</keyword>
<evidence type="ECO:0000313" key="2">
    <source>
        <dbReference type="EMBL" id="KAF6760395.1"/>
    </source>
</evidence>
<sequence>MPPQSNKENLPPAGGLRSSGLKRPRDEVYGLGVGPARKQNRPDPLTHHGRHFGRTVQTFCRVQLLIKTGLEQTIQMELGRMTLEDLSASEKADYNMYQQLLRMVPGLEERLCTSSNHDLFYVADTLSKGIASSRSDDTKSLKSVVVDWITPLNGVLVPPISRNVKTDRGYHHPRTGELLCPVNLDWNDPKIRRDLSSGQLVPSGDLWPRFIFRGYEYVPSEPWNGLLRSSLLVSAYKHVFTSPSSVGAQNCGASRATRSSNARIHGMQSVTIASIAYIATQVRFALSSTPVFSRSDNVTDSEFFYNLVIELLEDPEETVEVQDLLLWWNKQIFPTYLADYRPVHQDSVIARIKERRRMLLQQAGKEVVAAEQDSDGSSTSNPENDS</sequence>
<feature type="compositionally biased region" description="Polar residues" evidence="1">
    <location>
        <begin position="375"/>
        <end position="386"/>
    </location>
</feature>
<protein>
    <submittedName>
        <fullName evidence="2">Uncharacterized protein</fullName>
    </submittedName>
</protein>
<evidence type="ECO:0000256" key="1">
    <source>
        <dbReference type="SAM" id="MobiDB-lite"/>
    </source>
</evidence>
<feature type="region of interest" description="Disordered" evidence="1">
    <location>
        <begin position="1"/>
        <end position="50"/>
    </location>
</feature>
<dbReference type="OrthoDB" id="3160134at2759"/>
<gene>
    <name evidence="2" type="ORF">DFP72DRAFT_1062777</name>
</gene>
<feature type="region of interest" description="Disordered" evidence="1">
    <location>
        <begin position="364"/>
        <end position="386"/>
    </location>
</feature>